<accession>A0ABR9ANE4</accession>
<protein>
    <recommendedName>
        <fullName evidence="5">Aminopeptidase N</fullName>
        <ecNumber evidence="4">3.4.11.2</ecNumber>
    </recommendedName>
</protein>
<feature type="signal peptide" evidence="12">
    <location>
        <begin position="1"/>
        <end position="20"/>
    </location>
</feature>
<gene>
    <name evidence="15" type="ORF">IFO69_15905</name>
</gene>
<dbReference type="EMBL" id="JACYTQ010000006">
    <property type="protein sequence ID" value="MBD8490240.1"/>
    <property type="molecule type" value="Genomic_DNA"/>
</dbReference>
<evidence type="ECO:0000256" key="10">
    <source>
        <dbReference type="ARBA" id="ARBA00022833"/>
    </source>
</evidence>
<evidence type="ECO:0000256" key="2">
    <source>
        <dbReference type="ARBA" id="ARBA00001947"/>
    </source>
</evidence>
<proteinExistence type="inferred from homology"/>
<reference evidence="15 16" key="1">
    <citation type="submission" date="2020-09" db="EMBL/GenBank/DDBJ databases">
        <title>Echinicola sp. CAU 1574 isolated from sand of Sido Beach.</title>
        <authorList>
            <person name="Kim W."/>
        </authorList>
    </citation>
    <scope>NUCLEOTIDE SEQUENCE [LARGE SCALE GENOMIC DNA]</scope>
    <source>
        <strain evidence="15 16">CAU 1574</strain>
    </source>
</reference>
<dbReference type="SUPFAM" id="SSF48371">
    <property type="entry name" value="ARM repeat"/>
    <property type="match status" value="1"/>
</dbReference>
<dbReference type="CDD" id="cd09603">
    <property type="entry name" value="M1_APN_like"/>
    <property type="match status" value="1"/>
</dbReference>
<keyword evidence="6" id="KW-0031">Aminopeptidase</keyword>
<evidence type="ECO:0000256" key="1">
    <source>
        <dbReference type="ARBA" id="ARBA00000098"/>
    </source>
</evidence>
<feature type="domain" description="Peptidase M1 membrane alanine aminopeptidase" evidence="13">
    <location>
        <begin position="297"/>
        <end position="502"/>
    </location>
</feature>
<dbReference type="PANTHER" id="PTHR11533:SF174">
    <property type="entry name" value="PUROMYCIN-SENSITIVE AMINOPEPTIDASE-RELATED"/>
    <property type="match status" value="1"/>
</dbReference>
<dbReference type="InterPro" id="IPR027268">
    <property type="entry name" value="Peptidase_M4/M1_CTD_sf"/>
</dbReference>
<dbReference type="Pfam" id="PF01433">
    <property type="entry name" value="Peptidase_M1"/>
    <property type="match status" value="1"/>
</dbReference>
<dbReference type="InterPro" id="IPR050344">
    <property type="entry name" value="Peptidase_M1_aminopeptidases"/>
</dbReference>
<evidence type="ECO:0000256" key="9">
    <source>
        <dbReference type="ARBA" id="ARBA00022801"/>
    </source>
</evidence>
<dbReference type="InterPro" id="IPR042097">
    <property type="entry name" value="Aminopeptidase_N-like_N_sf"/>
</dbReference>
<comment type="similarity">
    <text evidence="3">Belongs to the peptidase M1 family.</text>
</comment>
<sequence length="859" mass="99332">MNIKFSFALMIGALVFFACQSQKSTIQSPDFFQDSVKIEKFIIKEVSIAEKKQQEIVAYRPSPERKFDLLHSSLDISFDFQRKLVFGDAKLLLKPYFYNQNQLALDAKDFDIHEVKLVEEGNEKPLGISYNSEKLLIYLPKEYSMEDTVKIGIKYTAHPSRNSGEGSVAITDNQGLYFINPDSSEMKPTQIWTQGETNHNSKWFPTIDVPNERATHDLKLTVPEAFTTVSNGELIDQLHNQDGTRTDHWEMSQAIAPYLVAFAAGDFVKIEDQAGDLSLGYYVESQYAEGAKKVFKRAPEMIAFYSELLGVSYPWKKYDQVVVRDFVSGAMENTTVSIFMEELNMNVREAIDSEYDGIIAHELFHHWFGDYVTTESWSNLPLNESFANYGEYLWYEYFEGRDAADLHHIGEMETYFYEAGEKQVDLIRFEYENDEDMFDSHSYAKGGRVLHMLRDYLGDKAFFQGLNLYLREHAFKSVEVHDLRLALEEVSGRDLNWFFDQWFLASGHPKLEVEWDFSQPENILLSVKQIQDLTSTPLYRIPFEVSWYSGDKRFSKRFELNQVSQQFALENGSPVDLVMFDEFKKTLAELKTKRTKNEWLRQFELSKSGVSRYEALDSLAAREMSEEEIDFIIKRGLDDAFWPIREVTMRSFSDYFTSEDLLKELVDLATNDSSNSVKASAIETLSENKAPNMETNYLLWMEDSSYYVTGAALSAFLELEDAHLDKKEVAYLFEEEGSIRTIVPLVDFYTSEMIPGKGGWLHQQFEKTSGQDLYYLIGYYGDYFTKLPEEGSGKAIDNLRKIASNHKDAYMRLAAFQALFGFIDDEGVKEIVMRIYTEERDPEVKSAEDYFLAPYRDEN</sequence>
<dbReference type="SUPFAM" id="SSF55486">
    <property type="entry name" value="Metalloproteases ('zincins'), catalytic domain"/>
    <property type="match status" value="1"/>
</dbReference>
<evidence type="ECO:0000256" key="5">
    <source>
        <dbReference type="ARBA" id="ARBA00015611"/>
    </source>
</evidence>
<keyword evidence="8" id="KW-0479">Metal-binding</keyword>
<dbReference type="EC" id="3.4.11.2" evidence="4"/>
<dbReference type="InterPro" id="IPR045357">
    <property type="entry name" value="Aminopeptidase_N-like_N"/>
</dbReference>
<dbReference type="PROSITE" id="PS51257">
    <property type="entry name" value="PROKAR_LIPOPROTEIN"/>
    <property type="match status" value="1"/>
</dbReference>
<evidence type="ECO:0000313" key="15">
    <source>
        <dbReference type="EMBL" id="MBD8490240.1"/>
    </source>
</evidence>
<dbReference type="InterPro" id="IPR014782">
    <property type="entry name" value="Peptidase_M1_dom"/>
</dbReference>
<evidence type="ECO:0000259" key="13">
    <source>
        <dbReference type="Pfam" id="PF01433"/>
    </source>
</evidence>
<dbReference type="PRINTS" id="PR00756">
    <property type="entry name" value="ALADIPTASE"/>
</dbReference>
<dbReference type="RefSeq" id="WP_192011126.1">
    <property type="nucleotide sequence ID" value="NZ_JACYTQ010000006.1"/>
</dbReference>
<keyword evidence="12" id="KW-0732">Signal</keyword>
<dbReference type="Gene3D" id="2.60.40.1730">
    <property type="entry name" value="tricorn interacting facor f3 domain"/>
    <property type="match status" value="1"/>
</dbReference>
<keyword evidence="16" id="KW-1185">Reference proteome</keyword>
<evidence type="ECO:0000256" key="7">
    <source>
        <dbReference type="ARBA" id="ARBA00022670"/>
    </source>
</evidence>
<keyword evidence="11" id="KW-0482">Metalloprotease</keyword>
<dbReference type="InterPro" id="IPR001930">
    <property type="entry name" value="Peptidase_M1"/>
</dbReference>
<comment type="cofactor">
    <cofactor evidence="2">
        <name>Zn(2+)</name>
        <dbReference type="ChEBI" id="CHEBI:29105"/>
    </cofactor>
</comment>
<dbReference type="InterPro" id="IPR016024">
    <property type="entry name" value="ARM-type_fold"/>
</dbReference>
<evidence type="ECO:0000256" key="4">
    <source>
        <dbReference type="ARBA" id="ARBA00012564"/>
    </source>
</evidence>
<comment type="caution">
    <text evidence="15">The sequence shown here is derived from an EMBL/GenBank/DDBJ whole genome shotgun (WGS) entry which is preliminary data.</text>
</comment>
<evidence type="ECO:0000259" key="14">
    <source>
        <dbReference type="Pfam" id="PF17900"/>
    </source>
</evidence>
<dbReference type="SUPFAM" id="SSF63737">
    <property type="entry name" value="Leukotriene A4 hydrolase N-terminal domain"/>
    <property type="match status" value="1"/>
</dbReference>
<dbReference type="PANTHER" id="PTHR11533">
    <property type="entry name" value="PROTEASE M1 ZINC METALLOPROTEASE"/>
    <property type="match status" value="1"/>
</dbReference>
<dbReference type="Pfam" id="PF17900">
    <property type="entry name" value="Peptidase_M1_N"/>
    <property type="match status" value="1"/>
</dbReference>
<feature type="domain" description="Aminopeptidase N-like N-terminal" evidence="14">
    <location>
        <begin position="71"/>
        <end position="259"/>
    </location>
</feature>
<evidence type="ECO:0000256" key="8">
    <source>
        <dbReference type="ARBA" id="ARBA00022723"/>
    </source>
</evidence>
<comment type="catalytic activity">
    <reaction evidence="1">
        <text>Release of an N-terminal amino acid, Xaa-|-Yaa- from a peptide, amide or arylamide. Xaa is preferably Ala, but may be most amino acids including Pro (slow action). When a terminal hydrophobic residue is followed by a prolyl residue, the two may be released as an intact Xaa-Pro dipeptide.</text>
        <dbReference type="EC" id="3.4.11.2"/>
    </reaction>
</comment>
<feature type="chain" id="PRO_5047327727" description="Aminopeptidase N" evidence="12">
    <location>
        <begin position="21"/>
        <end position="859"/>
    </location>
</feature>
<organism evidence="15 16">
    <name type="scientific">Echinicola arenosa</name>
    <dbReference type="NCBI Taxonomy" id="2774144"/>
    <lineage>
        <taxon>Bacteria</taxon>
        <taxon>Pseudomonadati</taxon>
        <taxon>Bacteroidota</taxon>
        <taxon>Cytophagia</taxon>
        <taxon>Cytophagales</taxon>
        <taxon>Cyclobacteriaceae</taxon>
        <taxon>Echinicola</taxon>
    </lineage>
</organism>
<evidence type="ECO:0000256" key="3">
    <source>
        <dbReference type="ARBA" id="ARBA00010136"/>
    </source>
</evidence>
<evidence type="ECO:0000256" key="6">
    <source>
        <dbReference type="ARBA" id="ARBA00022438"/>
    </source>
</evidence>
<dbReference type="Proteomes" id="UP000647133">
    <property type="component" value="Unassembled WGS sequence"/>
</dbReference>
<name>A0ABR9ANE4_9BACT</name>
<dbReference type="Gene3D" id="1.10.390.10">
    <property type="entry name" value="Neutral Protease Domain 2"/>
    <property type="match status" value="1"/>
</dbReference>
<keyword evidence="9" id="KW-0378">Hydrolase</keyword>
<keyword evidence="7" id="KW-0645">Protease</keyword>
<evidence type="ECO:0000313" key="16">
    <source>
        <dbReference type="Proteomes" id="UP000647133"/>
    </source>
</evidence>
<evidence type="ECO:0000256" key="11">
    <source>
        <dbReference type="ARBA" id="ARBA00023049"/>
    </source>
</evidence>
<keyword evidence="10" id="KW-0862">Zinc</keyword>
<evidence type="ECO:0000256" key="12">
    <source>
        <dbReference type="SAM" id="SignalP"/>
    </source>
</evidence>